<dbReference type="GO" id="GO:0030288">
    <property type="term" value="C:outer membrane-bounded periplasmic space"/>
    <property type="evidence" value="ECO:0007669"/>
    <property type="project" value="TreeGrafter"/>
</dbReference>
<dbReference type="KEGG" id="pbd:PBOR_13710"/>
<feature type="domain" description="Periplasmic binding protein" evidence="3">
    <location>
        <begin position="56"/>
        <end position="304"/>
    </location>
</feature>
<dbReference type="EMBL" id="CP009285">
    <property type="protein sequence ID" value="AIQ57870.1"/>
    <property type="molecule type" value="Genomic_DNA"/>
</dbReference>
<dbReference type="Pfam" id="PF13407">
    <property type="entry name" value="Peripla_BP_4"/>
    <property type="match status" value="1"/>
</dbReference>
<dbReference type="PANTHER" id="PTHR30036">
    <property type="entry name" value="D-XYLOSE-BINDING PERIPLASMIC PROTEIN"/>
    <property type="match status" value="1"/>
</dbReference>
<protein>
    <recommendedName>
        <fullName evidence="3">Periplasmic binding protein domain-containing protein</fullName>
    </recommendedName>
</protein>
<dbReference type="RefSeq" id="WP_042212235.1">
    <property type="nucleotide sequence ID" value="NZ_CP009285.1"/>
</dbReference>
<dbReference type="InterPro" id="IPR028082">
    <property type="entry name" value="Peripla_BP_I"/>
</dbReference>
<dbReference type="Proteomes" id="UP000029518">
    <property type="component" value="Chromosome"/>
</dbReference>
<dbReference type="InterPro" id="IPR025997">
    <property type="entry name" value="SBP_2_dom"/>
</dbReference>
<evidence type="ECO:0000259" key="3">
    <source>
        <dbReference type="Pfam" id="PF13407"/>
    </source>
</evidence>
<evidence type="ECO:0000313" key="5">
    <source>
        <dbReference type="Proteomes" id="UP000029518"/>
    </source>
</evidence>
<dbReference type="AlphaFoldDB" id="A0A089LCS0"/>
<proteinExistence type="inferred from homology"/>
<comment type="similarity">
    <text evidence="2">Belongs to the bacterial solute-binding protein 2 family.</text>
</comment>
<evidence type="ECO:0000256" key="2">
    <source>
        <dbReference type="ARBA" id="ARBA00007639"/>
    </source>
</evidence>
<dbReference type="SUPFAM" id="SSF53822">
    <property type="entry name" value="Periplasmic binding protein-like I"/>
    <property type="match status" value="1"/>
</dbReference>
<dbReference type="Gene3D" id="3.40.50.2300">
    <property type="match status" value="2"/>
</dbReference>
<dbReference type="GO" id="GO:0030246">
    <property type="term" value="F:carbohydrate binding"/>
    <property type="evidence" value="ECO:0007669"/>
    <property type="project" value="TreeGrafter"/>
</dbReference>
<dbReference type="InterPro" id="IPR050555">
    <property type="entry name" value="Bact_Solute-Bind_Prot2"/>
</dbReference>
<name>A0A089LCS0_PAEBO</name>
<keyword evidence="5" id="KW-1185">Reference proteome</keyword>
<dbReference type="HOGENOM" id="CLU_037628_3_3_9"/>
<accession>A0A089LCS0</accession>
<organism evidence="4 5">
    <name type="scientific">Paenibacillus borealis</name>
    <dbReference type="NCBI Taxonomy" id="160799"/>
    <lineage>
        <taxon>Bacteria</taxon>
        <taxon>Bacillati</taxon>
        <taxon>Bacillota</taxon>
        <taxon>Bacilli</taxon>
        <taxon>Bacillales</taxon>
        <taxon>Paenibacillaceae</taxon>
        <taxon>Paenibacillus</taxon>
    </lineage>
</organism>
<evidence type="ECO:0000313" key="4">
    <source>
        <dbReference type="EMBL" id="AIQ57870.1"/>
    </source>
</evidence>
<gene>
    <name evidence="4" type="ORF">PBOR_13710</name>
</gene>
<dbReference type="OrthoDB" id="6196975at2"/>
<dbReference type="PROSITE" id="PS51257">
    <property type="entry name" value="PROKAR_LIPOPROTEIN"/>
    <property type="match status" value="1"/>
</dbReference>
<evidence type="ECO:0000256" key="1">
    <source>
        <dbReference type="ARBA" id="ARBA00004196"/>
    </source>
</evidence>
<comment type="subcellular location">
    <subcellularLocation>
        <location evidence="1">Cell envelope</location>
    </subcellularLocation>
</comment>
<reference evidence="4" key="1">
    <citation type="submission" date="2014-08" db="EMBL/GenBank/DDBJ databases">
        <title>Comparative genomics of the Paenibacillus odorifer group.</title>
        <authorList>
            <person name="den Bakker H.C."/>
            <person name="Tsai Y.-C.Y.-C."/>
            <person name="Martin N."/>
            <person name="Korlach J."/>
            <person name="Wiedmann M."/>
        </authorList>
    </citation>
    <scope>NUCLEOTIDE SEQUENCE [LARGE SCALE GENOMIC DNA]</scope>
    <source>
        <strain evidence="4">DSM 13188</strain>
    </source>
</reference>
<dbReference type="PANTHER" id="PTHR30036:SF7">
    <property type="entry name" value="ABC TRANSPORTER PERIPLASMIC-BINDING PROTEIN YPHF"/>
    <property type="match status" value="1"/>
</dbReference>
<sequence length="322" mass="34816">MTSSRRRIRYVFILLLAAGFILGGCSRSSGATNTPSEEALDSSSSQSGEPPLTFGIIYPMVNATYEMITGKAEAVAKKHNVELLVQAPDEANLEQQIRIMEMMIKRGVDGIAIAPADSLALTSVINKAVSRGIPVVCFESDSPASSREAFIGADNRATGATIGQTVERLLGGKGMILVESGMSRMRGTQERLRGLQDYLAEHTEIDVLEIRHNDGSEDSAALQLEQMISAHPHFSALVSLDYVSSSSSVLVWKAKGLTRYNIALGLTPSLKQAMDNGQITRVISQNEQNWGEDIINTLLLRAKGIAVAKWINTEITIIGEQP</sequence>